<dbReference type="PROSITE" id="PS50042">
    <property type="entry name" value="CNMP_BINDING_3"/>
    <property type="match status" value="1"/>
</dbReference>
<organism evidence="5 6">
    <name type="scientific">Phocoenobacter uteri</name>
    <dbReference type="NCBI Taxonomy" id="146806"/>
    <lineage>
        <taxon>Bacteria</taxon>
        <taxon>Pseudomonadati</taxon>
        <taxon>Pseudomonadota</taxon>
        <taxon>Gammaproteobacteria</taxon>
        <taxon>Pasteurellales</taxon>
        <taxon>Pasteurellaceae</taxon>
        <taxon>Phocoenobacter</taxon>
    </lineage>
</organism>
<keyword evidence="6" id="KW-1185">Reference proteome</keyword>
<evidence type="ECO:0000256" key="3">
    <source>
        <dbReference type="PIRNR" id="PIRNR002070"/>
    </source>
</evidence>
<dbReference type="OrthoDB" id="9809878at2"/>
<proteinExistence type="inferred from homology"/>
<dbReference type="InterPro" id="IPR012340">
    <property type="entry name" value="NA-bd_OB-fold"/>
</dbReference>
<evidence type="ECO:0000313" key="5">
    <source>
        <dbReference type="EMBL" id="SUB76390.1"/>
    </source>
</evidence>
<dbReference type="RefSeq" id="WP_115316472.1">
    <property type="nucleotide sequence ID" value="NZ_LWIF01000002.1"/>
</dbReference>
<dbReference type="NCBIfam" id="TIGR00621">
    <property type="entry name" value="ssb"/>
    <property type="match status" value="1"/>
</dbReference>
<dbReference type="GO" id="GO:0009295">
    <property type="term" value="C:nucleoid"/>
    <property type="evidence" value="ECO:0007669"/>
    <property type="project" value="TreeGrafter"/>
</dbReference>
<dbReference type="PROSITE" id="PS50935">
    <property type="entry name" value="SSB"/>
    <property type="match status" value="1"/>
</dbReference>
<dbReference type="PIRSF" id="PIRSF002070">
    <property type="entry name" value="SSB"/>
    <property type="match status" value="1"/>
</dbReference>
<gene>
    <name evidence="5" type="primary">ssb_2</name>
    <name evidence="5" type="ORF">NCTC12872_02018</name>
</gene>
<keyword evidence="1 2" id="KW-0238">DNA-binding</keyword>
<dbReference type="InterPro" id="IPR011344">
    <property type="entry name" value="ssDNA-bd"/>
</dbReference>
<accession>A0A379DF57</accession>
<protein>
    <recommendedName>
        <fullName evidence="2 3">Single-stranded DNA-binding protein</fullName>
        <shortName evidence="2">SSB</shortName>
    </recommendedName>
</protein>
<dbReference type="InterPro" id="IPR000424">
    <property type="entry name" value="Primosome_PriB/ssb"/>
</dbReference>
<evidence type="ECO:0000256" key="2">
    <source>
        <dbReference type="HAMAP-Rule" id="MF_00984"/>
    </source>
</evidence>
<sequence length="123" mass="14124">MAYLNRVELIGHLGKDPELRAFPNGTPVANFSVATTEYYKDKETGERKDITQWHNVSIIGKKADFVKDYLKKGSFIYISGKLNYREYEKDGQKRYLTEIVLSDFLGEIQILDKKESDPTNGLV</sequence>
<name>A0A379DF57_9PAST</name>
<dbReference type="GO" id="GO:0003697">
    <property type="term" value="F:single-stranded DNA binding"/>
    <property type="evidence" value="ECO:0007669"/>
    <property type="project" value="UniProtKB-UniRule"/>
</dbReference>
<dbReference type="PANTHER" id="PTHR10302">
    <property type="entry name" value="SINGLE-STRANDED DNA-BINDING PROTEIN"/>
    <property type="match status" value="1"/>
</dbReference>
<evidence type="ECO:0000259" key="4">
    <source>
        <dbReference type="PROSITE" id="PS50042"/>
    </source>
</evidence>
<dbReference type="GO" id="GO:0006260">
    <property type="term" value="P:DNA replication"/>
    <property type="evidence" value="ECO:0007669"/>
    <property type="project" value="InterPro"/>
</dbReference>
<dbReference type="Proteomes" id="UP000255417">
    <property type="component" value="Unassembled WGS sequence"/>
</dbReference>
<dbReference type="SUPFAM" id="SSF50249">
    <property type="entry name" value="Nucleic acid-binding proteins"/>
    <property type="match status" value="1"/>
</dbReference>
<dbReference type="Gene3D" id="2.40.50.140">
    <property type="entry name" value="Nucleic acid-binding proteins"/>
    <property type="match status" value="1"/>
</dbReference>
<dbReference type="InterPro" id="IPR000595">
    <property type="entry name" value="cNMP-bd_dom"/>
</dbReference>
<evidence type="ECO:0000313" key="6">
    <source>
        <dbReference type="Proteomes" id="UP000255417"/>
    </source>
</evidence>
<dbReference type="EMBL" id="UGTA01000002">
    <property type="protein sequence ID" value="SUB76390.1"/>
    <property type="molecule type" value="Genomic_DNA"/>
</dbReference>
<evidence type="ECO:0000256" key="1">
    <source>
        <dbReference type="ARBA" id="ARBA00023125"/>
    </source>
</evidence>
<dbReference type="Pfam" id="PF00436">
    <property type="entry name" value="SSB"/>
    <property type="match status" value="1"/>
</dbReference>
<dbReference type="HAMAP" id="MF_00984">
    <property type="entry name" value="SSB"/>
    <property type="match status" value="1"/>
</dbReference>
<reference evidence="5 6" key="1">
    <citation type="submission" date="2018-06" db="EMBL/GenBank/DDBJ databases">
        <authorList>
            <consortium name="Pathogen Informatics"/>
            <person name="Doyle S."/>
        </authorList>
    </citation>
    <scope>NUCLEOTIDE SEQUENCE [LARGE SCALE GENOMIC DNA]</scope>
    <source>
        <strain evidence="5 6">NCTC12872</strain>
    </source>
</reference>
<dbReference type="PANTHER" id="PTHR10302:SF0">
    <property type="entry name" value="SINGLE-STRANDED DNA-BINDING PROTEIN, MITOCHONDRIAL"/>
    <property type="match status" value="1"/>
</dbReference>
<comment type="subunit">
    <text evidence="2">Homotetramer.</text>
</comment>
<dbReference type="CDD" id="cd04496">
    <property type="entry name" value="SSB_OBF"/>
    <property type="match status" value="1"/>
</dbReference>
<feature type="domain" description="Cyclic nucleotide-binding" evidence="4">
    <location>
        <begin position="75"/>
        <end position="123"/>
    </location>
</feature>
<dbReference type="AlphaFoldDB" id="A0A379DF57"/>
<comment type="caution">
    <text evidence="2">Lacks conserved residue(s) required for the propagation of feature annotation.</text>
</comment>